<proteinExistence type="predicted"/>
<evidence type="ECO:0000313" key="2">
    <source>
        <dbReference type="EMBL" id="SDB80919.1"/>
    </source>
</evidence>
<dbReference type="Proteomes" id="UP000242949">
    <property type="component" value="Unassembled WGS sequence"/>
</dbReference>
<protein>
    <submittedName>
        <fullName evidence="2">Double zinc ribbon</fullName>
    </submittedName>
</protein>
<organism evidence="2 3">
    <name type="scientific">Pelagirhabdus alkalitolerans</name>
    <dbReference type="NCBI Taxonomy" id="1612202"/>
    <lineage>
        <taxon>Bacteria</taxon>
        <taxon>Bacillati</taxon>
        <taxon>Bacillota</taxon>
        <taxon>Bacilli</taxon>
        <taxon>Bacillales</taxon>
        <taxon>Bacillaceae</taxon>
        <taxon>Pelagirhabdus</taxon>
    </lineage>
</organism>
<keyword evidence="1" id="KW-1133">Transmembrane helix</keyword>
<feature type="transmembrane region" description="Helical" evidence="1">
    <location>
        <begin position="116"/>
        <end position="134"/>
    </location>
</feature>
<gene>
    <name evidence="2" type="ORF">SAMN05421734_10119</name>
</gene>
<accession>A0A1G6GGA3</accession>
<dbReference type="EMBL" id="FMYI01000001">
    <property type="protein sequence ID" value="SDB80919.1"/>
    <property type="molecule type" value="Genomic_DNA"/>
</dbReference>
<evidence type="ECO:0000256" key="1">
    <source>
        <dbReference type="SAM" id="Phobius"/>
    </source>
</evidence>
<keyword evidence="1" id="KW-0472">Membrane</keyword>
<dbReference type="RefSeq" id="WP_090791526.1">
    <property type="nucleotide sequence ID" value="NZ_FMYI01000001.1"/>
</dbReference>
<reference evidence="3" key="1">
    <citation type="submission" date="2016-09" db="EMBL/GenBank/DDBJ databases">
        <authorList>
            <person name="Varghese N."/>
            <person name="Submissions S."/>
        </authorList>
    </citation>
    <scope>NUCLEOTIDE SEQUENCE [LARGE SCALE GENOMIC DNA]</scope>
    <source>
        <strain evidence="3">S5</strain>
    </source>
</reference>
<keyword evidence="3" id="KW-1185">Reference proteome</keyword>
<feature type="transmembrane region" description="Helical" evidence="1">
    <location>
        <begin position="211"/>
        <end position="229"/>
    </location>
</feature>
<feature type="transmembrane region" description="Helical" evidence="1">
    <location>
        <begin position="146"/>
        <end position="172"/>
    </location>
</feature>
<feature type="transmembrane region" description="Helical" evidence="1">
    <location>
        <begin position="178"/>
        <end position="199"/>
    </location>
</feature>
<evidence type="ECO:0000313" key="3">
    <source>
        <dbReference type="Proteomes" id="UP000242949"/>
    </source>
</evidence>
<keyword evidence="1" id="KW-0812">Transmembrane</keyword>
<feature type="transmembrane region" description="Helical" evidence="1">
    <location>
        <begin position="75"/>
        <end position="96"/>
    </location>
</feature>
<name>A0A1G6GGA3_9BACI</name>
<sequence>MQCPNCKTVISEEASFCGECGTPVNKQEAFDSNAKSNEFVEQSKAISKAYISYLPNAIKHPYASSKHMTDNKGDMINSIITLLLFSFLIPFFSYVVAHSFYRGLTPSFWDMTLRPFILITISIAVITAVMFGVIKLMKLNYSFIRVMTTFGTLMVLPTLSVAVSIVLFIIGLQEFSMVVLGFALILFTLSFIATIISLADASDTKPAIDGYYGVILTIIGVLIAGQILGEALSEIMLFNYL</sequence>
<dbReference type="AlphaFoldDB" id="A0A1G6GGA3"/>
<dbReference type="STRING" id="1612202.SAMN05421734_10119"/>